<feature type="transmembrane region" description="Helical" evidence="7">
    <location>
        <begin position="367"/>
        <end position="388"/>
    </location>
</feature>
<gene>
    <name evidence="9" type="ORF">L2W38_05785</name>
</gene>
<dbReference type="InterPro" id="IPR004681">
    <property type="entry name" value="TRAP_DctM"/>
</dbReference>
<evidence type="ECO:0000256" key="2">
    <source>
        <dbReference type="ARBA" id="ARBA00022475"/>
    </source>
</evidence>
<evidence type="ECO:0000256" key="4">
    <source>
        <dbReference type="ARBA" id="ARBA00022692"/>
    </source>
</evidence>
<keyword evidence="4 7" id="KW-0812">Transmembrane</keyword>
<feature type="transmembrane region" description="Helical" evidence="7">
    <location>
        <begin position="215"/>
        <end position="241"/>
    </location>
</feature>
<feature type="transmembrane region" description="Helical" evidence="7">
    <location>
        <begin position="247"/>
        <end position="269"/>
    </location>
</feature>
<keyword evidence="10" id="KW-1185">Reference proteome</keyword>
<accession>A0ABS9EM97</accession>
<keyword evidence="2" id="KW-1003">Cell membrane</keyword>
<sequence>MILSMILILLGGLILGIPIAVALGFSTILPSLLDSAFTANVQYVVRSVVSALDSTPMLAIPLFILSGNIMTKGKISERLFNFFAYFIGNFPAGIPMTAIVTCLFYGAISGSGVATTAAVGGMAIPFLTSLGYDKVYSAALIATAGSLGVIIPPSIPFVTYGVVTGVSIGSLFIAGIIPGILIGLSLMVYAYIYAKVHGEDREKISQKVQSLRSCGLWVLLKESFWALLAPVIILGGIYGGIVTPTEAAAVSVFYALIVCIFIYKSLTLGSLGEILTDTVKSYAPIVVLLSLAIVFGRVLALLQAPAVLRDFVLTNFAGNKYIFLFALNVILLILGMFMDVGPAIAILAPMMLTSAVALGVSPIHLGIIMVVTLAIGMATPPFGVDLFVAAPLIKEQVMKVGIKAIPFILAFIVALMLITYVPQLSLVLLG</sequence>
<feature type="transmembrane region" description="Helical" evidence="7">
    <location>
        <begin position="82"/>
        <end position="107"/>
    </location>
</feature>
<feature type="transmembrane region" description="Helical" evidence="7">
    <location>
        <begin position="48"/>
        <end position="70"/>
    </location>
</feature>
<keyword evidence="6 7" id="KW-0472">Membrane</keyword>
<feature type="transmembrane region" description="Helical" evidence="7">
    <location>
        <begin position="168"/>
        <end position="194"/>
    </location>
</feature>
<evidence type="ECO:0000256" key="5">
    <source>
        <dbReference type="ARBA" id="ARBA00022989"/>
    </source>
</evidence>
<name>A0ABS9EM97_9BACT</name>
<evidence type="ECO:0000313" key="9">
    <source>
        <dbReference type="EMBL" id="MCF4142318.1"/>
    </source>
</evidence>
<feature type="transmembrane region" description="Helical" evidence="7">
    <location>
        <begin position="113"/>
        <end position="132"/>
    </location>
</feature>
<feature type="transmembrane region" description="Helical" evidence="7">
    <location>
        <begin position="321"/>
        <end position="337"/>
    </location>
</feature>
<dbReference type="EMBL" id="JAKGUD010000004">
    <property type="protein sequence ID" value="MCF4142318.1"/>
    <property type="molecule type" value="Genomic_DNA"/>
</dbReference>
<protein>
    <submittedName>
        <fullName evidence="9">TRAP transporter large permease</fullName>
    </submittedName>
</protein>
<keyword evidence="5 7" id="KW-1133">Transmembrane helix</keyword>
<feature type="domain" description="TRAP C4-dicarboxylate transport system permease DctM subunit" evidence="8">
    <location>
        <begin position="7"/>
        <end position="424"/>
    </location>
</feature>
<reference evidence="9 10" key="1">
    <citation type="submission" date="2022-01" db="EMBL/GenBank/DDBJ databases">
        <title>Dethiosulfovibrio faecalis sp. nov., a novel proteolytic, non-sulfur-reducing bacterium isolated from a marine aquaculture solid waste bioreactor.</title>
        <authorList>
            <person name="Grabowski S."/>
            <person name="Apolinario E."/>
            <person name="Schneider N."/>
            <person name="Marshall C.W."/>
            <person name="Sowers K.R."/>
        </authorList>
    </citation>
    <scope>NUCLEOTIDE SEQUENCE [LARGE SCALE GENOMIC DNA]</scope>
    <source>
        <strain evidence="9 10">DSM 12537</strain>
    </source>
</reference>
<evidence type="ECO:0000256" key="3">
    <source>
        <dbReference type="ARBA" id="ARBA00022519"/>
    </source>
</evidence>
<dbReference type="PANTHER" id="PTHR33362">
    <property type="entry name" value="SIALIC ACID TRAP TRANSPORTER PERMEASE PROTEIN SIAT-RELATED"/>
    <property type="match status" value="1"/>
</dbReference>
<dbReference type="RefSeq" id="WP_236099065.1">
    <property type="nucleotide sequence ID" value="NZ_JAKGUD010000004.1"/>
</dbReference>
<dbReference type="Proteomes" id="UP001200430">
    <property type="component" value="Unassembled WGS sequence"/>
</dbReference>
<comment type="caution">
    <text evidence="9">The sequence shown here is derived from an EMBL/GenBank/DDBJ whole genome shotgun (WGS) entry which is preliminary data.</text>
</comment>
<proteinExistence type="predicted"/>
<evidence type="ECO:0000256" key="1">
    <source>
        <dbReference type="ARBA" id="ARBA00004429"/>
    </source>
</evidence>
<feature type="transmembrane region" description="Helical" evidence="7">
    <location>
        <begin position="139"/>
        <end position="162"/>
    </location>
</feature>
<comment type="subcellular location">
    <subcellularLocation>
        <location evidence="1">Cell inner membrane</location>
        <topology evidence="1">Multi-pass membrane protein</topology>
    </subcellularLocation>
</comment>
<dbReference type="PANTHER" id="PTHR33362:SF3">
    <property type="entry name" value="SIALIC ACID TRAP TRANSPORTER PERMEASE PROTEIN SIAT"/>
    <property type="match status" value="1"/>
</dbReference>
<evidence type="ECO:0000259" key="8">
    <source>
        <dbReference type="Pfam" id="PF06808"/>
    </source>
</evidence>
<dbReference type="NCBIfam" id="TIGR00786">
    <property type="entry name" value="dctM"/>
    <property type="match status" value="1"/>
</dbReference>
<evidence type="ECO:0000256" key="7">
    <source>
        <dbReference type="SAM" id="Phobius"/>
    </source>
</evidence>
<evidence type="ECO:0000313" key="10">
    <source>
        <dbReference type="Proteomes" id="UP001200430"/>
    </source>
</evidence>
<keyword evidence="3" id="KW-0997">Cell inner membrane</keyword>
<dbReference type="PIRSF" id="PIRSF006066">
    <property type="entry name" value="HI0050"/>
    <property type="match status" value="1"/>
</dbReference>
<feature type="transmembrane region" description="Helical" evidence="7">
    <location>
        <begin position="400"/>
        <end position="421"/>
    </location>
</feature>
<dbReference type="Pfam" id="PF06808">
    <property type="entry name" value="DctM"/>
    <property type="match status" value="1"/>
</dbReference>
<dbReference type="InterPro" id="IPR010656">
    <property type="entry name" value="DctM"/>
</dbReference>
<organism evidence="9 10">
    <name type="scientific">Dethiosulfovibrio marinus</name>
    <dbReference type="NCBI Taxonomy" id="133532"/>
    <lineage>
        <taxon>Bacteria</taxon>
        <taxon>Thermotogati</taxon>
        <taxon>Synergistota</taxon>
        <taxon>Synergistia</taxon>
        <taxon>Synergistales</taxon>
        <taxon>Dethiosulfovibrionaceae</taxon>
        <taxon>Dethiosulfovibrio</taxon>
    </lineage>
</organism>
<feature type="transmembrane region" description="Helical" evidence="7">
    <location>
        <begin position="281"/>
        <end position="301"/>
    </location>
</feature>
<evidence type="ECO:0000256" key="6">
    <source>
        <dbReference type="ARBA" id="ARBA00023136"/>
    </source>
</evidence>